<dbReference type="EMBL" id="CATQJA010002626">
    <property type="protein sequence ID" value="CAJ0574048.1"/>
    <property type="molecule type" value="Genomic_DNA"/>
</dbReference>
<evidence type="ECO:0000313" key="3">
    <source>
        <dbReference type="EMBL" id="CAJ0574048.1"/>
    </source>
</evidence>
<keyword evidence="4" id="KW-1185">Reference proteome</keyword>
<feature type="non-terminal residue" evidence="2">
    <location>
        <position position="1"/>
    </location>
</feature>
<name>A0AA36C9Z6_9BILA</name>
<comment type="caution">
    <text evidence="2">The sequence shown here is derived from an EMBL/GenBank/DDBJ whole genome shotgun (WGS) entry which is preliminary data.</text>
</comment>
<reference evidence="2" key="1">
    <citation type="submission" date="2023-06" db="EMBL/GenBank/DDBJ databases">
        <authorList>
            <person name="Delattre M."/>
        </authorList>
    </citation>
    <scope>NUCLEOTIDE SEQUENCE</scope>
    <source>
        <strain evidence="2">AF72</strain>
    </source>
</reference>
<proteinExistence type="predicted"/>
<accession>A0AA36C9Z6</accession>
<evidence type="ECO:0000313" key="4">
    <source>
        <dbReference type="Proteomes" id="UP001177023"/>
    </source>
</evidence>
<gene>
    <name evidence="3" type="ORF">MSPICULIGERA_LOCUS12391</name>
    <name evidence="2" type="ORF">MSPICULIGERA_LOCUS3757</name>
</gene>
<dbReference type="EMBL" id="CATQJA010000964">
    <property type="protein sequence ID" value="CAJ0565099.1"/>
    <property type="molecule type" value="Genomic_DNA"/>
</dbReference>
<feature type="chain" id="PRO_5041588866" evidence="1">
    <location>
        <begin position="23"/>
        <end position="102"/>
    </location>
</feature>
<organism evidence="2 4">
    <name type="scientific">Mesorhabditis spiculigera</name>
    <dbReference type="NCBI Taxonomy" id="96644"/>
    <lineage>
        <taxon>Eukaryota</taxon>
        <taxon>Metazoa</taxon>
        <taxon>Ecdysozoa</taxon>
        <taxon>Nematoda</taxon>
        <taxon>Chromadorea</taxon>
        <taxon>Rhabditida</taxon>
        <taxon>Rhabditina</taxon>
        <taxon>Rhabditomorpha</taxon>
        <taxon>Rhabditoidea</taxon>
        <taxon>Rhabditidae</taxon>
        <taxon>Mesorhabditinae</taxon>
        <taxon>Mesorhabditis</taxon>
    </lineage>
</organism>
<sequence>MSPSGLILLVVAMLVLAVFAEADPDDDRPGRWAKAHGLWGKRSDKGSDLFIEEKRPVENWNKLNTLWGKRSADNYPMASYFPMGLKRASSWQQANGLWGRRK</sequence>
<evidence type="ECO:0000313" key="2">
    <source>
        <dbReference type="EMBL" id="CAJ0565099.1"/>
    </source>
</evidence>
<evidence type="ECO:0000256" key="1">
    <source>
        <dbReference type="SAM" id="SignalP"/>
    </source>
</evidence>
<protein>
    <submittedName>
        <fullName evidence="2">Uncharacterized protein</fullName>
    </submittedName>
</protein>
<dbReference type="Proteomes" id="UP001177023">
    <property type="component" value="Unassembled WGS sequence"/>
</dbReference>
<feature type="signal peptide" evidence="1">
    <location>
        <begin position="1"/>
        <end position="22"/>
    </location>
</feature>
<keyword evidence="1" id="KW-0732">Signal</keyword>
<dbReference type="AlphaFoldDB" id="A0AA36C9Z6"/>